<dbReference type="Proteomes" id="UP000027456">
    <property type="component" value="Unassembled WGS sequence"/>
</dbReference>
<keyword evidence="2" id="KW-0418">Kinase</keyword>
<organism evidence="2 3">
    <name type="scientific">Rhizoctonia solani 123E</name>
    <dbReference type="NCBI Taxonomy" id="1423351"/>
    <lineage>
        <taxon>Eukaryota</taxon>
        <taxon>Fungi</taxon>
        <taxon>Dikarya</taxon>
        <taxon>Basidiomycota</taxon>
        <taxon>Agaricomycotina</taxon>
        <taxon>Agaricomycetes</taxon>
        <taxon>Cantharellales</taxon>
        <taxon>Ceratobasidiaceae</taxon>
        <taxon>Rhizoctonia</taxon>
    </lineage>
</organism>
<dbReference type="PANTHER" id="PTHR44329">
    <property type="entry name" value="SERINE/THREONINE-PROTEIN KINASE TNNI3K-RELATED"/>
    <property type="match status" value="1"/>
</dbReference>
<comment type="caution">
    <text evidence="2">The sequence shown here is derived from an EMBL/GenBank/DDBJ whole genome shotgun (WGS) entry which is preliminary data.</text>
</comment>
<sequence>MVSSAKPVSDLSNGDPQIHGDLKGVNVLVSKDGLAKLIDFGNTESSNRSLEFTPARVTPTPRWAAPELLQEMGVYSFATDVYALGMEAITNKLPFPELRSDNAIISKVLIKKEVPSRPLSTIPDRVYANALWNLLMDCWHYNPSKRPKIALIINEVS</sequence>
<dbReference type="PROSITE" id="PS50011">
    <property type="entry name" value="PROTEIN_KINASE_DOM"/>
    <property type="match status" value="1"/>
</dbReference>
<dbReference type="PANTHER" id="PTHR44329:SF214">
    <property type="entry name" value="PROTEIN KINASE DOMAIN-CONTAINING PROTEIN"/>
    <property type="match status" value="1"/>
</dbReference>
<proteinExistence type="predicted"/>
<feature type="domain" description="Protein kinase" evidence="1">
    <location>
        <begin position="1"/>
        <end position="157"/>
    </location>
</feature>
<dbReference type="GO" id="GO:0005524">
    <property type="term" value="F:ATP binding"/>
    <property type="evidence" value="ECO:0007669"/>
    <property type="project" value="InterPro"/>
</dbReference>
<evidence type="ECO:0000259" key="1">
    <source>
        <dbReference type="PROSITE" id="PS50011"/>
    </source>
</evidence>
<reference evidence="2 3" key="1">
    <citation type="submission" date="2013-12" db="EMBL/GenBank/DDBJ databases">
        <authorList>
            <person name="Cubeta M."/>
            <person name="Pakala S."/>
            <person name="Fedorova N."/>
            <person name="Thomas E."/>
            <person name="Dean R."/>
            <person name="Jabaji S."/>
            <person name="Neate S."/>
            <person name="Toda T."/>
            <person name="Tavantzis S."/>
            <person name="Vilgalys R."/>
            <person name="Bharathan N."/>
            <person name="Pakala S."/>
            <person name="Losada L.S."/>
            <person name="Zafar N."/>
            <person name="Nierman W."/>
        </authorList>
    </citation>
    <scope>NUCLEOTIDE SEQUENCE [LARGE SCALE GENOMIC DNA]</scope>
    <source>
        <strain evidence="2 3">123E</strain>
    </source>
</reference>
<gene>
    <name evidence="2" type="ORF">V565_105840</name>
</gene>
<evidence type="ECO:0000313" key="2">
    <source>
        <dbReference type="EMBL" id="KEP49195.1"/>
    </source>
</evidence>
<dbReference type="InterPro" id="IPR051681">
    <property type="entry name" value="Ser/Thr_Kinases-Pseudokinases"/>
</dbReference>
<dbReference type="GO" id="GO:0004674">
    <property type="term" value="F:protein serine/threonine kinase activity"/>
    <property type="evidence" value="ECO:0007669"/>
    <property type="project" value="TreeGrafter"/>
</dbReference>
<name>A0A074RV48_9AGAM</name>
<dbReference type="EMBL" id="AZST01000394">
    <property type="protein sequence ID" value="KEP49195.1"/>
    <property type="molecule type" value="Genomic_DNA"/>
</dbReference>
<evidence type="ECO:0000313" key="3">
    <source>
        <dbReference type="Proteomes" id="UP000027456"/>
    </source>
</evidence>
<dbReference type="AlphaFoldDB" id="A0A074RV48"/>
<dbReference type="Pfam" id="PF00069">
    <property type="entry name" value="Pkinase"/>
    <property type="match status" value="1"/>
</dbReference>
<dbReference type="STRING" id="1423351.A0A074RV48"/>
<accession>A0A074RV48</accession>
<dbReference type="Gene3D" id="1.10.510.10">
    <property type="entry name" value="Transferase(Phosphotransferase) domain 1"/>
    <property type="match status" value="1"/>
</dbReference>
<dbReference type="HOGENOM" id="CLU_000288_7_18_1"/>
<protein>
    <submittedName>
        <fullName evidence="2">Tyrosine kinase domain protein</fullName>
    </submittedName>
</protein>
<keyword evidence="2" id="KW-0808">Transferase</keyword>
<dbReference type="InterPro" id="IPR011009">
    <property type="entry name" value="Kinase-like_dom_sf"/>
</dbReference>
<dbReference type="OrthoDB" id="346907at2759"/>
<dbReference type="SUPFAM" id="SSF56112">
    <property type="entry name" value="Protein kinase-like (PK-like)"/>
    <property type="match status" value="1"/>
</dbReference>
<dbReference type="InterPro" id="IPR000719">
    <property type="entry name" value="Prot_kinase_dom"/>
</dbReference>
<keyword evidence="3" id="KW-1185">Reference proteome</keyword>